<organism evidence="2 3">
    <name type="scientific">Streptomyces corchorusii</name>
    <name type="common">Streptomyces chibaensis</name>
    <dbReference type="NCBI Taxonomy" id="1903"/>
    <lineage>
        <taxon>Bacteria</taxon>
        <taxon>Bacillati</taxon>
        <taxon>Actinomycetota</taxon>
        <taxon>Actinomycetes</taxon>
        <taxon>Kitasatosporales</taxon>
        <taxon>Streptomycetaceae</taxon>
        <taxon>Streptomyces</taxon>
    </lineage>
</organism>
<dbReference type="AlphaFoldDB" id="A0A117QFN0"/>
<feature type="compositionally biased region" description="Low complexity" evidence="1">
    <location>
        <begin position="1"/>
        <end position="12"/>
    </location>
</feature>
<reference evidence="2 3" key="1">
    <citation type="submission" date="2015-10" db="EMBL/GenBank/DDBJ databases">
        <title>Draft genome sequence of Streptomyces corchorusii DSM 40340, type strain for the species Streptomyces corchorusii.</title>
        <authorList>
            <person name="Ruckert C."/>
            <person name="Winkler A."/>
            <person name="Kalinowski J."/>
            <person name="Kampfer P."/>
            <person name="Glaeser S."/>
        </authorList>
    </citation>
    <scope>NUCLEOTIDE SEQUENCE [LARGE SCALE GENOMIC DNA]</scope>
    <source>
        <strain evidence="2 3">DSM 40340</strain>
    </source>
</reference>
<proteinExistence type="predicted"/>
<evidence type="ECO:0000256" key="1">
    <source>
        <dbReference type="SAM" id="MobiDB-lite"/>
    </source>
</evidence>
<evidence type="ECO:0000313" key="2">
    <source>
        <dbReference type="EMBL" id="KUN25721.1"/>
    </source>
</evidence>
<protein>
    <submittedName>
        <fullName evidence="2">Uncharacterized protein</fullName>
    </submittedName>
</protein>
<accession>A0A117QFN0</accession>
<comment type="caution">
    <text evidence="2">The sequence shown here is derived from an EMBL/GenBank/DDBJ whole genome shotgun (WGS) entry which is preliminary data.</text>
</comment>
<gene>
    <name evidence="2" type="ORF">AQJ11_20165</name>
</gene>
<feature type="region of interest" description="Disordered" evidence="1">
    <location>
        <begin position="1"/>
        <end position="29"/>
    </location>
</feature>
<name>A0A117QFN0_STRCK</name>
<dbReference type="EMBL" id="LMWP01000019">
    <property type="protein sequence ID" value="KUN25721.1"/>
    <property type="molecule type" value="Genomic_DNA"/>
</dbReference>
<keyword evidence="3" id="KW-1185">Reference proteome</keyword>
<dbReference type="Proteomes" id="UP000053398">
    <property type="component" value="Unassembled WGS sequence"/>
</dbReference>
<sequence length="71" mass="6955">MPAASGGLSGRAAGREQGGEVGAVAVTGGPVRDVLARSRATAQDREVGMNGIVVFRAGGRAGPGRARPAGR</sequence>
<evidence type="ECO:0000313" key="3">
    <source>
        <dbReference type="Proteomes" id="UP000053398"/>
    </source>
</evidence>